<feature type="compositionally biased region" description="Basic and acidic residues" evidence="1">
    <location>
        <begin position="330"/>
        <end position="341"/>
    </location>
</feature>
<evidence type="ECO:0000256" key="1">
    <source>
        <dbReference type="SAM" id="MobiDB-lite"/>
    </source>
</evidence>
<dbReference type="RefSeq" id="XP_014159032.1">
    <property type="nucleotide sequence ID" value="XM_014303557.1"/>
</dbReference>
<reference evidence="2 3" key="1">
    <citation type="submission" date="2011-02" db="EMBL/GenBank/DDBJ databases">
        <title>The Genome Sequence of Sphaeroforma arctica JP610.</title>
        <authorList>
            <consortium name="The Broad Institute Genome Sequencing Platform"/>
            <person name="Russ C."/>
            <person name="Cuomo C."/>
            <person name="Young S.K."/>
            <person name="Zeng Q."/>
            <person name="Gargeya S."/>
            <person name="Alvarado L."/>
            <person name="Berlin A."/>
            <person name="Chapman S.B."/>
            <person name="Chen Z."/>
            <person name="Freedman E."/>
            <person name="Gellesch M."/>
            <person name="Goldberg J."/>
            <person name="Griggs A."/>
            <person name="Gujja S."/>
            <person name="Heilman E."/>
            <person name="Heiman D."/>
            <person name="Howarth C."/>
            <person name="Mehta T."/>
            <person name="Neiman D."/>
            <person name="Pearson M."/>
            <person name="Roberts A."/>
            <person name="Saif S."/>
            <person name="Shea T."/>
            <person name="Shenoy N."/>
            <person name="Sisk P."/>
            <person name="Stolte C."/>
            <person name="Sykes S."/>
            <person name="White J."/>
            <person name="Yandava C."/>
            <person name="Burger G."/>
            <person name="Gray M.W."/>
            <person name="Holland P.W.H."/>
            <person name="King N."/>
            <person name="Lang F.B.F."/>
            <person name="Roger A.J."/>
            <person name="Ruiz-Trillo I."/>
            <person name="Haas B."/>
            <person name="Nusbaum C."/>
            <person name="Birren B."/>
        </authorList>
    </citation>
    <scope>NUCLEOTIDE SEQUENCE [LARGE SCALE GENOMIC DNA]</scope>
    <source>
        <strain evidence="2 3">JP610</strain>
    </source>
</reference>
<evidence type="ECO:0000313" key="3">
    <source>
        <dbReference type="Proteomes" id="UP000054560"/>
    </source>
</evidence>
<dbReference type="EMBL" id="KQ241719">
    <property type="protein sequence ID" value="KNC85130.1"/>
    <property type="molecule type" value="Genomic_DNA"/>
</dbReference>
<dbReference type="AlphaFoldDB" id="A0A0L0G817"/>
<sequence length="429" mass="47931">MPGFMVISCGLEGELDCHGFGDLSNAAVGALFYAVQTRRALFINTGKPHVYDFLESSQLEWGFVGAVAECAMNGAPKLKKSESPLIRFTDESKGDTAFGQTFPLSSWLDFFWLHLGLFHRDITLNEGVLLPPALVITSYNVLSEYRFMLAFYGEPRVSMSVSKDDYRYVFTYGCLLRTLFERPTQKMYKHVAEPMEIMTRADVSVAVHIRFGDALMDKDISEFIPGPADRRVKVDRSGVDPYCVCGWNFVEQTLRGKTIVDKRDTVISDSTTEFKAFDSSSDGALDIAVFTLADSSRGVKLIKDYFLEKHARSAVWNPIAAKKFTDKDFGKGGKWMPDDKTTQTQHNTSKDQESKQSNVLVFNTAGAPKHVAVDTDMESDIKAMADWLIASSADFVVTSRSGFSFSASAKSLHPAVTLFQCWIHNFYLH</sequence>
<feature type="region of interest" description="Disordered" evidence="1">
    <location>
        <begin position="330"/>
        <end position="355"/>
    </location>
</feature>
<accession>A0A0L0G817</accession>
<organism evidence="2 3">
    <name type="scientific">Sphaeroforma arctica JP610</name>
    <dbReference type="NCBI Taxonomy" id="667725"/>
    <lineage>
        <taxon>Eukaryota</taxon>
        <taxon>Ichthyosporea</taxon>
        <taxon>Ichthyophonida</taxon>
        <taxon>Sphaeroforma</taxon>
    </lineage>
</organism>
<name>A0A0L0G817_9EUKA</name>
<gene>
    <name evidence="2" type="ORF">SARC_02685</name>
</gene>
<proteinExistence type="predicted"/>
<dbReference type="GeneID" id="25903189"/>
<dbReference type="Proteomes" id="UP000054560">
    <property type="component" value="Unassembled WGS sequence"/>
</dbReference>
<protein>
    <submittedName>
        <fullName evidence="2">Uncharacterized protein</fullName>
    </submittedName>
</protein>
<evidence type="ECO:0000313" key="2">
    <source>
        <dbReference type="EMBL" id="KNC85130.1"/>
    </source>
</evidence>
<keyword evidence="3" id="KW-1185">Reference proteome</keyword>